<sequence length="159" mass="18021">MSDRMVGVEVESGVEDEEEEKIGSVHVILRYGLCISGRISFSHQSRTKECDLKPIGIPIETPGPLRFENTSHVNPSLHSQGVWWIHFRMLVSSPFFSLQLTELFRPQRIKNDRESKGRKRKGCGSHDLHHPFFPTPPPDLIASRISPPIILSSLFVRAP</sequence>
<evidence type="ECO:0000256" key="1">
    <source>
        <dbReference type="SAM" id="MobiDB-lite"/>
    </source>
</evidence>
<dbReference type="RefSeq" id="XP_024673371.1">
    <property type="nucleotide sequence ID" value="XM_024818329.1"/>
</dbReference>
<protein>
    <submittedName>
        <fullName evidence="2">Uncharacterized protein</fullName>
    </submittedName>
</protein>
<evidence type="ECO:0000313" key="2">
    <source>
        <dbReference type="EMBL" id="PLB39359.1"/>
    </source>
</evidence>
<evidence type="ECO:0000313" key="3">
    <source>
        <dbReference type="Proteomes" id="UP000234585"/>
    </source>
</evidence>
<accession>A0A2I2FFI1</accession>
<dbReference type="AlphaFoldDB" id="A0A2I2FFI1"/>
<proteinExistence type="predicted"/>
<dbReference type="Proteomes" id="UP000234585">
    <property type="component" value="Unassembled WGS sequence"/>
</dbReference>
<keyword evidence="3" id="KW-1185">Reference proteome</keyword>
<feature type="region of interest" description="Disordered" evidence="1">
    <location>
        <begin position="111"/>
        <end position="131"/>
    </location>
</feature>
<organism evidence="2 3">
    <name type="scientific">Aspergillus candidus</name>
    <dbReference type="NCBI Taxonomy" id="41067"/>
    <lineage>
        <taxon>Eukaryota</taxon>
        <taxon>Fungi</taxon>
        <taxon>Dikarya</taxon>
        <taxon>Ascomycota</taxon>
        <taxon>Pezizomycotina</taxon>
        <taxon>Eurotiomycetes</taxon>
        <taxon>Eurotiomycetidae</taxon>
        <taxon>Eurotiales</taxon>
        <taxon>Aspergillaceae</taxon>
        <taxon>Aspergillus</taxon>
        <taxon>Aspergillus subgen. Circumdati</taxon>
    </lineage>
</organism>
<dbReference type="EMBL" id="KZ559130">
    <property type="protein sequence ID" value="PLB39359.1"/>
    <property type="molecule type" value="Genomic_DNA"/>
</dbReference>
<gene>
    <name evidence="2" type="ORF">BDW47DRAFT_15283</name>
</gene>
<dbReference type="GeneID" id="36525489"/>
<reference evidence="2 3" key="1">
    <citation type="submission" date="2017-12" db="EMBL/GenBank/DDBJ databases">
        <authorList>
            <consortium name="DOE Joint Genome Institute"/>
            <person name="Haridas S."/>
            <person name="Kjaerbolling I."/>
            <person name="Vesth T.C."/>
            <person name="Frisvad J.C."/>
            <person name="Nybo J.L."/>
            <person name="Theobald S."/>
            <person name="Kuo A."/>
            <person name="Bowyer P."/>
            <person name="Matsuda Y."/>
            <person name="Mondo S."/>
            <person name="Lyhne E.K."/>
            <person name="Kogle M.E."/>
            <person name="Clum A."/>
            <person name="Lipzen A."/>
            <person name="Salamov A."/>
            <person name="Ngan C.Y."/>
            <person name="Daum C."/>
            <person name="Chiniquy J."/>
            <person name="Barry K."/>
            <person name="LaButti K."/>
            <person name="Simmons B.A."/>
            <person name="Magnuson J.K."/>
            <person name="Mortensen U.H."/>
            <person name="Larsen T.O."/>
            <person name="Grigoriev I.V."/>
            <person name="Baker S.E."/>
            <person name="Andersen M.R."/>
            <person name="Nordberg H.P."/>
            <person name="Cantor M.N."/>
            <person name="Hua S.X."/>
        </authorList>
    </citation>
    <scope>NUCLEOTIDE SEQUENCE [LARGE SCALE GENOMIC DNA]</scope>
    <source>
        <strain evidence="2 3">CBS 102.13</strain>
    </source>
</reference>
<name>A0A2I2FFI1_ASPCN</name>